<feature type="compositionally biased region" description="Basic and acidic residues" evidence="1">
    <location>
        <begin position="15"/>
        <end position="26"/>
    </location>
</feature>
<dbReference type="Proteomes" id="UP000652761">
    <property type="component" value="Unassembled WGS sequence"/>
</dbReference>
<evidence type="ECO:0000313" key="3">
    <source>
        <dbReference type="Proteomes" id="UP000652761"/>
    </source>
</evidence>
<evidence type="ECO:0000313" key="2">
    <source>
        <dbReference type="EMBL" id="MQL69794.1"/>
    </source>
</evidence>
<gene>
    <name evidence="2" type="ORF">Taro_002058</name>
</gene>
<accession>A0A843TJS7</accession>
<feature type="compositionally biased region" description="Basic residues" evidence="1">
    <location>
        <begin position="1"/>
        <end position="11"/>
    </location>
</feature>
<keyword evidence="3" id="KW-1185">Reference proteome</keyword>
<protein>
    <submittedName>
        <fullName evidence="2">Uncharacterized protein</fullName>
    </submittedName>
</protein>
<evidence type="ECO:0000256" key="1">
    <source>
        <dbReference type="SAM" id="MobiDB-lite"/>
    </source>
</evidence>
<sequence length="26" mass="3136">MENPKIHRTSPHLHYGKENYKGKLEK</sequence>
<name>A0A843TJS7_COLES</name>
<comment type="caution">
    <text evidence="2">The sequence shown here is derived from an EMBL/GenBank/DDBJ whole genome shotgun (WGS) entry which is preliminary data.</text>
</comment>
<dbReference type="EMBL" id="NMUH01000047">
    <property type="protein sequence ID" value="MQL69794.1"/>
    <property type="molecule type" value="Genomic_DNA"/>
</dbReference>
<proteinExistence type="predicted"/>
<feature type="region of interest" description="Disordered" evidence="1">
    <location>
        <begin position="1"/>
        <end position="26"/>
    </location>
</feature>
<organism evidence="2 3">
    <name type="scientific">Colocasia esculenta</name>
    <name type="common">Wild taro</name>
    <name type="synonym">Arum esculentum</name>
    <dbReference type="NCBI Taxonomy" id="4460"/>
    <lineage>
        <taxon>Eukaryota</taxon>
        <taxon>Viridiplantae</taxon>
        <taxon>Streptophyta</taxon>
        <taxon>Embryophyta</taxon>
        <taxon>Tracheophyta</taxon>
        <taxon>Spermatophyta</taxon>
        <taxon>Magnoliopsida</taxon>
        <taxon>Liliopsida</taxon>
        <taxon>Araceae</taxon>
        <taxon>Aroideae</taxon>
        <taxon>Colocasieae</taxon>
        <taxon>Colocasia</taxon>
    </lineage>
</organism>
<dbReference type="AlphaFoldDB" id="A0A843TJS7"/>
<reference evidence="2" key="1">
    <citation type="submission" date="2017-07" db="EMBL/GenBank/DDBJ databases">
        <title>Taro Niue Genome Assembly and Annotation.</title>
        <authorList>
            <person name="Atibalentja N."/>
            <person name="Keating K."/>
            <person name="Fields C.J."/>
        </authorList>
    </citation>
    <scope>NUCLEOTIDE SEQUENCE</scope>
    <source>
        <strain evidence="2">Niue_2</strain>
        <tissue evidence="2">Leaf</tissue>
    </source>
</reference>